<dbReference type="RefSeq" id="WP_129899911.1">
    <property type="nucleotide sequence ID" value="NZ_RCYH01000010.1"/>
</dbReference>
<protein>
    <recommendedName>
        <fullName evidence="3">Phage minor capsid protein 2</fullName>
    </recommendedName>
</protein>
<dbReference type="GO" id="GO:0005198">
    <property type="term" value="F:structural molecule activity"/>
    <property type="evidence" value="ECO:0007669"/>
    <property type="project" value="InterPro"/>
</dbReference>
<evidence type="ECO:0000313" key="1">
    <source>
        <dbReference type="EMBL" id="MSD17411.1"/>
    </source>
</evidence>
<dbReference type="Pfam" id="PF06152">
    <property type="entry name" value="Phage_min_cap2"/>
    <property type="match status" value="1"/>
</dbReference>
<organism evidence="1 2">
    <name type="scientific">Eubacterium ramulus</name>
    <dbReference type="NCBI Taxonomy" id="39490"/>
    <lineage>
        <taxon>Bacteria</taxon>
        <taxon>Bacillati</taxon>
        <taxon>Bacillota</taxon>
        <taxon>Clostridia</taxon>
        <taxon>Eubacteriales</taxon>
        <taxon>Eubacteriaceae</taxon>
        <taxon>Eubacterium</taxon>
    </lineage>
</organism>
<dbReference type="InterPro" id="IPR009319">
    <property type="entry name" value="Phage_A118_VSP1"/>
</dbReference>
<dbReference type="EMBL" id="WKRA01000043">
    <property type="protein sequence ID" value="MSD17411.1"/>
    <property type="molecule type" value="Genomic_DNA"/>
</dbReference>
<sequence length="569" mass="65047">MLTENQLEMLGNQIAALYQALEQDVIADIARRVKKAKRFTETAELMAQAMKETGKSPDQIRAEVMKLIRADKAFQDEVAKNTKEWKEFVREEIKATEAAAKEAGNDIIANAGDMSFNYDMEAWQQAGMELTKDSAFTRMVEEMSKATAGTLKNLTRSTGFKGVHGTTALKNAYRQYLDKALIKMATGTFSYDQCVNDCVKELAQSGLRSIDYTSGRTYQLDTAARMAIRTANSQLAGQISMHYIEETDTDLVEVSAHWGARPEHAEWQGKIYSRSGKNKKYPNFSACHYGEVDGLKGINCRHDFYPFFEGVSEPNTWPDEPKPQEYHGKTYNYYQATQKQRKMERDIRATKREIEAQKAIGGDTSVLEAQKRKQIKEYHNFSNAMGIRAKDNRLRVIKGTSDLKKTQTTQRVNVSRARREAAEKLFSVEPVEKGDVILAENIYKDLKRSEIGQEVIEFIEKNNIDVQILNNKSSVEDMGMENLYGYQRGKRIYINALQCKTKKKVVETLIHEKTHLDYPEECGRHVECVCDAQAMKHRKGKLTGDDLRSIIKSVNERYPDYKWRAVYHD</sequence>
<dbReference type="AlphaFoldDB" id="A0A844E1D6"/>
<accession>A0A844E1D6</accession>
<gene>
    <name evidence="1" type="ORF">GKE72_15395</name>
</gene>
<evidence type="ECO:0000313" key="2">
    <source>
        <dbReference type="Proteomes" id="UP000431304"/>
    </source>
</evidence>
<proteinExistence type="predicted"/>
<name>A0A844E1D6_EUBRA</name>
<comment type="caution">
    <text evidence="1">The sequence shown here is derived from an EMBL/GenBank/DDBJ whole genome shotgun (WGS) entry which is preliminary data.</text>
</comment>
<dbReference type="Proteomes" id="UP000431304">
    <property type="component" value="Unassembled WGS sequence"/>
</dbReference>
<evidence type="ECO:0008006" key="3">
    <source>
        <dbReference type="Google" id="ProtNLM"/>
    </source>
</evidence>
<reference evidence="1 2" key="1">
    <citation type="journal article" date="2019" name="Nat. Med.">
        <title>A library of human gut bacterial isolates paired with longitudinal multiomics data enables mechanistic microbiome research.</title>
        <authorList>
            <person name="Poyet M."/>
            <person name="Groussin M."/>
            <person name="Gibbons S.M."/>
            <person name="Avila-Pacheco J."/>
            <person name="Jiang X."/>
            <person name="Kearney S.M."/>
            <person name="Perrotta A.R."/>
            <person name="Berdy B."/>
            <person name="Zhao S."/>
            <person name="Lieberman T.D."/>
            <person name="Swanson P.K."/>
            <person name="Smith M."/>
            <person name="Roesemann S."/>
            <person name="Alexander J.E."/>
            <person name="Rich S.A."/>
            <person name="Livny J."/>
            <person name="Vlamakis H."/>
            <person name="Clish C."/>
            <person name="Bullock K."/>
            <person name="Deik A."/>
            <person name="Scott J."/>
            <person name="Pierce K.A."/>
            <person name="Xavier R.J."/>
            <person name="Alm E.J."/>
        </authorList>
    </citation>
    <scope>NUCLEOTIDE SEQUENCE [LARGE SCALE GENOMIC DNA]</scope>
    <source>
        <strain evidence="1 2">BIOML-A3</strain>
    </source>
</reference>